<dbReference type="Proteomes" id="UP001189624">
    <property type="component" value="Chromosome 1"/>
</dbReference>
<keyword evidence="2" id="KW-1185">Reference proteome</keyword>
<reference evidence="1" key="1">
    <citation type="submission" date="2023-10" db="EMBL/GenBank/DDBJ databases">
        <authorList>
            <person name="Domelevo Entfellner J.-B."/>
        </authorList>
    </citation>
    <scope>NUCLEOTIDE SEQUENCE</scope>
</reference>
<dbReference type="AlphaFoldDB" id="A0AA86VAI6"/>
<dbReference type="EMBL" id="OY731398">
    <property type="protein sequence ID" value="CAJ1869385.1"/>
    <property type="molecule type" value="Genomic_DNA"/>
</dbReference>
<proteinExistence type="predicted"/>
<sequence>MMHPHAQITPSLQLVNSFHSFLSSSFLSPTPSSHPLSLLSSFVPFPALLGKPNSFCTPATFILQLSSPPTLPSSVIIISKFLFTYTSTPLQSSTFNLTIH</sequence>
<name>A0AA86VAI6_9FABA</name>
<gene>
    <name evidence="1" type="ORF">AYBTSS11_LOCUS2385</name>
</gene>
<organism evidence="1 2">
    <name type="scientific">Sphenostylis stenocarpa</name>
    <dbReference type="NCBI Taxonomy" id="92480"/>
    <lineage>
        <taxon>Eukaryota</taxon>
        <taxon>Viridiplantae</taxon>
        <taxon>Streptophyta</taxon>
        <taxon>Embryophyta</taxon>
        <taxon>Tracheophyta</taxon>
        <taxon>Spermatophyta</taxon>
        <taxon>Magnoliopsida</taxon>
        <taxon>eudicotyledons</taxon>
        <taxon>Gunneridae</taxon>
        <taxon>Pentapetalae</taxon>
        <taxon>rosids</taxon>
        <taxon>fabids</taxon>
        <taxon>Fabales</taxon>
        <taxon>Fabaceae</taxon>
        <taxon>Papilionoideae</taxon>
        <taxon>50 kb inversion clade</taxon>
        <taxon>NPAAA clade</taxon>
        <taxon>indigoferoid/millettioid clade</taxon>
        <taxon>Phaseoleae</taxon>
        <taxon>Sphenostylis</taxon>
    </lineage>
</organism>
<evidence type="ECO:0000313" key="2">
    <source>
        <dbReference type="Proteomes" id="UP001189624"/>
    </source>
</evidence>
<dbReference type="Gramene" id="rna-AYBTSS11_LOCUS2385">
    <property type="protein sequence ID" value="CAJ1869385.1"/>
    <property type="gene ID" value="gene-AYBTSS11_LOCUS2385"/>
</dbReference>
<evidence type="ECO:0000313" key="1">
    <source>
        <dbReference type="EMBL" id="CAJ1869385.1"/>
    </source>
</evidence>
<accession>A0AA86VAI6</accession>
<protein>
    <submittedName>
        <fullName evidence="1">Uncharacterized protein</fullName>
    </submittedName>
</protein>